<reference evidence="2 3" key="1">
    <citation type="journal article" date="2008" name="Proc. Natl. Acad. Sci. U.S.A.">
        <title>The genome of Clostridium kluyveri, a strict anaerobe with unique metabolic features.</title>
        <authorList>
            <person name="Seedorf H."/>
            <person name="Fricke W.F."/>
            <person name="Veith B."/>
            <person name="Brueggemann H."/>
            <person name="Liesegang H."/>
            <person name="Strittmatter A."/>
            <person name="Miethke M."/>
            <person name="Buckel W."/>
            <person name="Hinderberger J."/>
            <person name="Li F."/>
            <person name="Hagemeier C."/>
            <person name="Thauer R.K."/>
            <person name="Gottschalk G."/>
        </authorList>
    </citation>
    <scope>NUCLEOTIDE SEQUENCE [LARGE SCALE GENOMIC DNA]</scope>
    <source>
        <strain evidence="3">ATCC 8527 / DSM 555 / NCIMB 10680</strain>
        <strain evidence="2">DSM 555</strain>
    </source>
</reference>
<dbReference type="Proteomes" id="UP000002411">
    <property type="component" value="Chromosome"/>
</dbReference>
<proteinExistence type="predicted"/>
<dbReference type="RefSeq" id="WP_012102262.1">
    <property type="nucleotide sequence ID" value="NC_009706.1"/>
</dbReference>
<name>A5MYN0_CLOK5</name>
<accession>A5MYN0</accession>
<dbReference type="KEGG" id="ckl:CKL_1865"/>
<dbReference type="KEGG" id="ckl:CKL_1964"/>
<dbReference type="eggNOG" id="ENOG502ZF3P">
    <property type="taxonomic scope" value="Bacteria"/>
</dbReference>
<dbReference type="HOGENOM" id="CLU_153733_2_0_9"/>
<evidence type="ECO:0000313" key="2">
    <source>
        <dbReference type="EMBL" id="EDK33976.1"/>
    </source>
</evidence>
<sequence length="138" mass="15932">MNIPGKVKIGGHIYTVNYTENLARDRDRIGESCADKLSIDIDKSLPQSMKESVFIHEILEQFNFVYNVGLEHKQIYDLETAIYALVRDNPSVFNEELIQSNICVDAKIDDDIFVDDLVNKATNKFVTEFRKTLQDMKR</sequence>
<evidence type="ECO:0000313" key="1">
    <source>
        <dbReference type="EMBL" id="EDK33907.1"/>
    </source>
</evidence>
<dbReference type="EMBL" id="CP000673">
    <property type="protein sequence ID" value="EDK33907.1"/>
    <property type="molecule type" value="Genomic_DNA"/>
</dbReference>
<organism evidence="2 3">
    <name type="scientific">Clostridium kluyveri (strain ATCC 8527 / DSM 555 / NBRC 12016 / NCIMB 10680 / K1)</name>
    <dbReference type="NCBI Taxonomy" id="431943"/>
    <lineage>
        <taxon>Bacteria</taxon>
        <taxon>Bacillati</taxon>
        <taxon>Bacillota</taxon>
        <taxon>Clostridia</taxon>
        <taxon>Eubacteriales</taxon>
        <taxon>Clostridiaceae</taxon>
        <taxon>Clostridium</taxon>
    </lineage>
</organism>
<gene>
    <name evidence="1" type="ordered locus">CKL_1865</name>
    <name evidence="2" type="ordered locus">CKL_1964</name>
</gene>
<evidence type="ECO:0000313" key="3">
    <source>
        <dbReference type="Proteomes" id="UP000002411"/>
    </source>
</evidence>
<dbReference type="EMBL" id="CP000673">
    <property type="protein sequence ID" value="EDK33976.1"/>
    <property type="molecule type" value="Genomic_DNA"/>
</dbReference>
<protein>
    <submittedName>
        <fullName evidence="2">Uncharacterized protein</fullName>
    </submittedName>
</protein>
<dbReference type="STRING" id="431943.CKL_1865"/>
<keyword evidence="3" id="KW-1185">Reference proteome</keyword>
<dbReference type="AlphaFoldDB" id="A5MYN0"/>